<keyword evidence="2" id="KW-1185">Reference proteome</keyword>
<organism evidence="1 2">
    <name type="scientific">Flavilitoribacter nigricans (strain ATCC 23147 / DSM 23189 / NBRC 102662 / NCIMB 1420 / SS-2)</name>
    <name type="common">Lewinella nigricans</name>
    <dbReference type="NCBI Taxonomy" id="1122177"/>
    <lineage>
        <taxon>Bacteria</taxon>
        <taxon>Pseudomonadati</taxon>
        <taxon>Bacteroidota</taxon>
        <taxon>Saprospiria</taxon>
        <taxon>Saprospirales</taxon>
        <taxon>Lewinellaceae</taxon>
        <taxon>Flavilitoribacter</taxon>
    </lineage>
</organism>
<dbReference type="RefSeq" id="WP_099155363.1">
    <property type="nucleotide sequence ID" value="NZ_PDUD01000059.1"/>
</dbReference>
<accession>A0A2D0N0J1</accession>
<evidence type="ECO:0000313" key="1">
    <source>
        <dbReference type="EMBL" id="PHN01233.1"/>
    </source>
</evidence>
<protein>
    <submittedName>
        <fullName evidence="1">Uncharacterized protein</fullName>
    </submittedName>
</protein>
<evidence type="ECO:0000313" key="2">
    <source>
        <dbReference type="Proteomes" id="UP000223913"/>
    </source>
</evidence>
<gene>
    <name evidence="1" type="ORF">CRP01_38150</name>
</gene>
<dbReference type="OrthoDB" id="1049190at2"/>
<dbReference type="Proteomes" id="UP000223913">
    <property type="component" value="Unassembled WGS sequence"/>
</dbReference>
<reference evidence="1 2" key="1">
    <citation type="submission" date="2017-10" db="EMBL/GenBank/DDBJ databases">
        <title>The draft genome sequence of Lewinella nigricans NBRC 102662.</title>
        <authorList>
            <person name="Wang K."/>
        </authorList>
    </citation>
    <scope>NUCLEOTIDE SEQUENCE [LARGE SCALE GENOMIC DNA]</scope>
    <source>
        <strain evidence="1 2">NBRC 102662</strain>
    </source>
</reference>
<dbReference type="AlphaFoldDB" id="A0A2D0N0J1"/>
<comment type="caution">
    <text evidence="1">The sequence shown here is derived from an EMBL/GenBank/DDBJ whole genome shotgun (WGS) entry which is preliminary data.</text>
</comment>
<dbReference type="EMBL" id="PDUD01000059">
    <property type="protein sequence ID" value="PHN01233.1"/>
    <property type="molecule type" value="Genomic_DNA"/>
</dbReference>
<proteinExistence type="predicted"/>
<name>A0A2D0N0J1_FLAN2</name>
<sequence length="320" mass="36518">MAQDDSQLTVGVYMKPNSYSGLDSIQVSKLETRIINIISTSGVTSNISASRIGPITVDPEEQNISMKTMARGVVCFPKMEVYGENTVDVGLKKINVVDVSLTLAIQYIHEDIIFSNLQLQLQGQGRNSNQAINNVIRNLRPNDSRFAKFLSQTREKIINYYKNNCDDIIEQARQLDRLDSPVRALQILWPIPREVSCYEDVKEMTVDIYRKYVNKRCRQLLMEARTYLAANNYDKGLERLRFIDPTSQCAEEAMKMIESIQQEIDSSDAENRKAAMALLMERQRERARTETGARIETEVARANAQLPILQQNFNTVPARQ</sequence>